<dbReference type="Proteomes" id="UP000306918">
    <property type="component" value="Unassembled WGS sequence"/>
</dbReference>
<name>A0A4S8H9H7_9BACT</name>
<accession>A0A4S8H9H7</accession>
<reference evidence="1 2" key="1">
    <citation type="submission" date="2019-04" db="EMBL/GenBank/DDBJ databases">
        <title>Niastella caeni sp. nov., isolated from activated sludge.</title>
        <authorList>
            <person name="Sheng M."/>
        </authorList>
    </citation>
    <scope>NUCLEOTIDE SEQUENCE [LARGE SCALE GENOMIC DNA]</scope>
    <source>
        <strain evidence="1 2">HX-2-15</strain>
    </source>
</reference>
<evidence type="ECO:0000313" key="1">
    <source>
        <dbReference type="EMBL" id="THU30791.1"/>
    </source>
</evidence>
<gene>
    <name evidence="1" type="ORF">FAM09_29770</name>
</gene>
<evidence type="ECO:0000313" key="2">
    <source>
        <dbReference type="Proteomes" id="UP000306918"/>
    </source>
</evidence>
<keyword evidence="1" id="KW-0808">Transferase</keyword>
<dbReference type="EMBL" id="STFF01000015">
    <property type="protein sequence ID" value="THU30791.1"/>
    <property type="molecule type" value="Genomic_DNA"/>
</dbReference>
<keyword evidence="2" id="KW-1185">Reference proteome</keyword>
<proteinExistence type="predicted"/>
<protein>
    <submittedName>
        <fullName evidence="1">Acetyltransferase</fullName>
    </submittedName>
</protein>
<comment type="caution">
    <text evidence="1">The sequence shown here is derived from an EMBL/GenBank/DDBJ whole genome shotgun (WGS) entry which is preliminary data.</text>
</comment>
<organism evidence="1 2">
    <name type="scientific">Niastella caeni</name>
    <dbReference type="NCBI Taxonomy" id="2569763"/>
    <lineage>
        <taxon>Bacteria</taxon>
        <taxon>Pseudomonadati</taxon>
        <taxon>Bacteroidota</taxon>
        <taxon>Chitinophagia</taxon>
        <taxon>Chitinophagales</taxon>
        <taxon>Chitinophagaceae</taxon>
        <taxon>Niastella</taxon>
    </lineage>
</organism>
<dbReference type="AlphaFoldDB" id="A0A4S8H9H7"/>
<dbReference type="RefSeq" id="WP_136580823.1">
    <property type="nucleotide sequence ID" value="NZ_STFF01000015.1"/>
</dbReference>
<dbReference type="OrthoDB" id="672175at2"/>
<sequence>MMISYVQLESHMEVEISIKPFVIPDDIRYIRQWTGVDEAGLMPFYESIAASSFIHAVMVWDKDQPLFEAAICEAVFDDLGLGHAVQPGDYTLRLQIAPNAGHDAILQGLNNCIDYLFSNKAASRILVPVHTTNKIFMEWGREDKYTKKMDKKVIYIQKRASLQFG</sequence>
<dbReference type="Gene3D" id="3.40.630.30">
    <property type="match status" value="1"/>
</dbReference>
<dbReference type="GO" id="GO:0016740">
    <property type="term" value="F:transferase activity"/>
    <property type="evidence" value="ECO:0007669"/>
    <property type="project" value="UniProtKB-KW"/>
</dbReference>